<protein>
    <submittedName>
        <fullName evidence="2">Uncharacterized protein</fullName>
    </submittedName>
</protein>
<comment type="caution">
    <text evidence="2">The sequence shown here is derived from an EMBL/GenBank/DDBJ whole genome shotgun (WGS) entry which is preliminary data.</text>
</comment>
<dbReference type="Proteomes" id="UP000237466">
    <property type="component" value="Unassembled WGS sequence"/>
</dbReference>
<gene>
    <name evidence="2" type="ORF">CRN52_01400</name>
</gene>
<reference evidence="2 3" key="1">
    <citation type="journal article" date="2018" name="Front. Microbiol.">
        <title>Phylogeny of Vibrio vulnificus from the Analysis of the Core-Genome: Implications for Intra-Species Taxonomy.</title>
        <authorList>
            <person name="Roig F.J."/>
            <person name="Gonzalez-Candelas F."/>
            <person name="Sanjuan E."/>
            <person name="Fouz B."/>
            <person name="Feil E.J."/>
            <person name="Llorens C."/>
            <person name="Baker-Austin C."/>
            <person name="Oliver J.D."/>
            <person name="Danin-Poleg Y."/>
            <person name="Gibas C.J."/>
            <person name="Kashi Y."/>
            <person name="Gulig P.A."/>
            <person name="Morrison S.S."/>
            <person name="Amaro C."/>
        </authorList>
    </citation>
    <scope>NUCLEOTIDE SEQUENCE [LARGE SCALE GENOMIC DNA]</scope>
    <source>
        <strain evidence="2 3">CECT4608</strain>
    </source>
</reference>
<evidence type="ECO:0000256" key="1">
    <source>
        <dbReference type="SAM" id="MobiDB-lite"/>
    </source>
</evidence>
<evidence type="ECO:0000313" key="3">
    <source>
        <dbReference type="Proteomes" id="UP000237466"/>
    </source>
</evidence>
<dbReference type="RefSeq" id="WP_103199662.1">
    <property type="nucleotide sequence ID" value="NZ_PDGH01000020.1"/>
</dbReference>
<accession>A0A2S3R8C9</accession>
<evidence type="ECO:0000313" key="2">
    <source>
        <dbReference type="EMBL" id="POB49963.1"/>
    </source>
</evidence>
<dbReference type="EMBL" id="PDGH01000020">
    <property type="protein sequence ID" value="POB49963.1"/>
    <property type="molecule type" value="Genomic_DNA"/>
</dbReference>
<feature type="compositionally biased region" description="Basic residues" evidence="1">
    <location>
        <begin position="23"/>
        <end position="35"/>
    </location>
</feature>
<sequence length="125" mass="14352">MSKELLKMIDDLTLRVEALEKKDKRKQRQKNKPKKPSALESVLHQMLVDGGCHRYSIQDAGVDLAHLSQPIHALRGMDGLEIESNKDRVRNKSVTVYKLTDESKDAALNLLNYWRIRRGEKSLSI</sequence>
<organism evidence="2 3">
    <name type="scientific">Vibrio vulnificus</name>
    <dbReference type="NCBI Taxonomy" id="672"/>
    <lineage>
        <taxon>Bacteria</taxon>
        <taxon>Pseudomonadati</taxon>
        <taxon>Pseudomonadota</taxon>
        <taxon>Gammaproteobacteria</taxon>
        <taxon>Vibrionales</taxon>
        <taxon>Vibrionaceae</taxon>
        <taxon>Vibrio</taxon>
    </lineage>
</organism>
<dbReference type="AlphaFoldDB" id="A0A2S3R8C9"/>
<proteinExistence type="predicted"/>
<name>A0A2S3R8C9_VIBVL</name>
<feature type="region of interest" description="Disordered" evidence="1">
    <location>
        <begin position="20"/>
        <end position="39"/>
    </location>
</feature>